<comment type="similarity">
    <text evidence="2 7">Belongs to the Tic20 family.</text>
</comment>
<comment type="caution">
    <text evidence="7">Lacks conserved residue(s) required for the propagation of feature annotation.</text>
</comment>
<dbReference type="PANTHER" id="PTHR33510">
    <property type="entry name" value="PROTEIN TIC 20-II, CHLOROPLASTIC"/>
    <property type="match status" value="1"/>
</dbReference>
<evidence type="ECO:0000256" key="1">
    <source>
        <dbReference type="ARBA" id="ARBA00004478"/>
    </source>
</evidence>
<evidence type="ECO:0000256" key="7">
    <source>
        <dbReference type="RuleBase" id="RU367003"/>
    </source>
</evidence>
<evidence type="ECO:0000313" key="8">
    <source>
        <dbReference type="EMBL" id="PKA66707.1"/>
    </source>
</evidence>
<dbReference type="OrthoDB" id="414558at2759"/>
<dbReference type="InterPro" id="IPR005691">
    <property type="entry name" value="Tic20"/>
</dbReference>
<keyword evidence="5 7" id="KW-1133">Transmembrane helix</keyword>
<evidence type="ECO:0000256" key="2">
    <source>
        <dbReference type="ARBA" id="ARBA00009596"/>
    </source>
</evidence>
<feature type="transmembrane region" description="Helical" evidence="7">
    <location>
        <begin position="120"/>
        <end position="140"/>
    </location>
</feature>
<dbReference type="Pfam" id="PF16166">
    <property type="entry name" value="TIC20"/>
    <property type="match status" value="1"/>
</dbReference>
<accession>A0A2I0BFX8</accession>
<feature type="transmembrane region" description="Helical" evidence="7">
    <location>
        <begin position="152"/>
        <end position="171"/>
    </location>
</feature>
<dbReference type="EMBL" id="KZ451885">
    <property type="protein sequence ID" value="PKA66707.1"/>
    <property type="molecule type" value="Genomic_DNA"/>
</dbReference>
<keyword evidence="3 7" id="KW-0812">Transmembrane</keyword>
<organism evidence="8 9">
    <name type="scientific">Apostasia shenzhenica</name>
    <dbReference type="NCBI Taxonomy" id="1088818"/>
    <lineage>
        <taxon>Eukaryota</taxon>
        <taxon>Viridiplantae</taxon>
        <taxon>Streptophyta</taxon>
        <taxon>Embryophyta</taxon>
        <taxon>Tracheophyta</taxon>
        <taxon>Spermatophyta</taxon>
        <taxon>Magnoliopsida</taxon>
        <taxon>Liliopsida</taxon>
        <taxon>Asparagales</taxon>
        <taxon>Orchidaceae</taxon>
        <taxon>Apostasioideae</taxon>
        <taxon>Apostasia</taxon>
    </lineage>
</organism>
<proteinExistence type="inferred from homology"/>
<reference evidence="8 9" key="1">
    <citation type="journal article" date="2017" name="Nature">
        <title>The Apostasia genome and the evolution of orchids.</title>
        <authorList>
            <person name="Zhang G.Q."/>
            <person name="Liu K.W."/>
            <person name="Li Z."/>
            <person name="Lohaus R."/>
            <person name="Hsiao Y.Y."/>
            <person name="Niu S.C."/>
            <person name="Wang J.Y."/>
            <person name="Lin Y.C."/>
            <person name="Xu Q."/>
            <person name="Chen L.J."/>
            <person name="Yoshida K."/>
            <person name="Fujiwara S."/>
            <person name="Wang Z.W."/>
            <person name="Zhang Y.Q."/>
            <person name="Mitsuda N."/>
            <person name="Wang M."/>
            <person name="Liu G.H."/>
            <person name="Pecoraro L."/>
            <person name="Huang H.X."/>
            <person name="Xiao X.J."/>
            <person name="Lin M."/>
            <person name="Wu X.Y."/>
            <person name="Wu W.L."/>
            <person name="Chen Y.Y."/>
            <person name="Chang S.B."/>
            <person name="Sakamoto S."/>
            <person name="Ohme-Takagi M."/>
            <person name="Yagi M."/>
            <person name="Zeng S.J."/>
            <person name="Shen C.Y."/>
            <person name="Yeh C.M."/>
            <person name="Luo Y.B."/>
            <person name="Tsai W.C."/>
            <person name="Van de Peer Y."/>
            <person name="Liu Z.J."/>
        </authorList>
    </citation>
    <scope>NUCLEOTIDE SEQUENCE [LARGE SCALE GENOMIC DNA]</scope>
    <source>
        <strain evidence="9">cv. Shenzhen</strain>
        <tissue evidence="8">Stem</tissue>
    </source>
</reference>
<dbReference type="GO" id="GO:0009706">
    <property type="term" value="C:chloroplast inner membrane"/>
    <property type="evidence" value="ECO:0007669"/>
    <property type="project" value="UniProtKB-SubCell"/>
</dbReference>
<evidence type="ECO:0000256" key="5">
    <source>
        <dbReference type="ARBA" id="ARBA00022989"/>
    </source>
</evidence>
<evidence type="ECO:0000256" key="6">
    <source>
        <dbReference type="ARBA" id="ARBA00023136"/>
    </source>
</evidence>
<comment type="subcellular location">
    <subcellularLocation>
        <location evidence="1">Plastid</location>
        <location evidence="1">Chloroplast inner membrane</location>
        <topology evidence="1">Multi-pass membrane protein</topology>
    </subcellularLocation>
    <subcellularLocation>
        <location evidence="7">Plastid</location>
        <location evidence="7">Chloroplast membrane</location>
        <topology evidence="7">Multi-pass membrane protein</topology>
    </subcellularLocation>
</comment>
<sequence>MPMTTAALLRFSPLPSFQTRTRARTGTHLPQFPAVQAPLGLNPQSIKPTSTALQPRRRLSPIHMSYRTTVPASERLIAALSYSLPFLNSLQYGRFLFARFPVIGLAFEPLLPLIGAYRSLPYASFVAFFALYLGVVRNPAFGRYVRFNAMQAVVLDVLLAVPALLQSIFGVPARGLGFRLLEVGYDAIFVVAAGCFLYGLVSCVLGKTPYLPLVASAADRQL</sequence>
<evidence type="ECO:0000313" key="9">
    <source>
        <dbReference type="Proteomes" id="UP000236161"/>
    </source>
</evidence>
<keyword evidence="7" id="KW-0150">Chloroplast</keyword>
<dbReference type="PANTHER" id="PTHR33510:SF5">
    <property type="entry name" value="PROTEIN TIC 20-II, CHLOROPLASTIC"/>
    <property type="match status" value="1"/>
</dbReference>
<dbReference type="AlphaFoldDB" id="A0A2I0BFX8"/>
<protein>
    <recommendedName>
        <fullName evidence="7">Protein TIC 20</fullName>
    </recommendedName>
</protein>
<dbReference type="STRING" id="1088818.A0A2I0BFX8"/>
<evidence type="ECO:0000256" key="3">
    <source>
        <dbReference type="ARBA" id="ARBA00022692"/>
    </source>
</evidence>
<dbReference type="Proteomes" id="UP000236161">
    <property type="component" value="Unassembled WGS sequence"/>
</dbReference>
<keyword evidence="6 7" id="KW-0472">Membrane</keyword>
<keyword evidence="4" id="KW-1001">Plastid inner membrane</keyword>
<comment type="function">
    <text evidence="7">Involved in protein precursor import into chloroplasts.</text>
</comment>
<feature type="transmembrane region" description="Helical" evidence="7">
    <location>
        <begin position="183"/>
        <end position="205"/>
    </location>
</feature>
<gene>
    <name evidence="8" type="primary">TIC20-II</name>
    <name evidence="8" type="ORF">AXF42_Ash003362</name>
</gene>
<keyword evidence="9" id="KW-1185">Reference proteome</keyword>
<evidence type="ECO:0000256" key="4">
    <source>
        <dbReference type="ARBA" id="ARBA00022780"/>
    </source>
</evidence>
<keyword evidence="7" id="KW-0934">Plastid</keyword>
<name>A0A2I0BFX8_9ASPA</name>